<evidence type="ECO:0000256" key="1">
    <source>
        <dbReference type="SAM" id="Phobius"/>
    </source>
</evidence>
<keyword evidence="1" id="KW-0472">Membrane</keyword>
<reference evidence="2 3" key="1">
    <citation type="submission" date="2019-03" db="EMBL/GenBank/DDBJ databases">
        <title>Algoriphagus aquimaris sp. nov., isolated form marine sediment in Pohang, Korea.</title>
        <authorList>
            <person name="Kim J."/>
            <person name="Yoon S.-H."/>
            <person name="Lee S.-S."/>
        </authorList>
    </citation>
    <scope>NUCLEOTIDE SEQUENCE [LARGE SCALE GENOMIC DNA]</scope>
    <source>
        <strain evidence="2 3">F21</strain>
    </source>
</reference>
<name>A0A4R5UWN3_9BACT</name>
<organism evidence="2 3">
    <name type="scientific">Algoriphagus formosus</name>
    <dbReference type="NCBI Taxonomy" id="2007308"/>
    <lineage>
        <taxon>Bacteria</taxon>
        <taxon>Pseudomonadati</taxon>
        <taxon>Bacteroidota</taxon>
        <taxon>Cytophagia</taxon>
        <taxon>Cytophagales</taxon>
        <taxon>Cyclobacteriaceae</taxon>
        <taxon>Algoriphagus</taxon>
    </lineage>
</organism>
<dbReference type="AlphaFoldDB" id="A0A4R5UWN3"/>
<keyword evidence="1" id="KW-0812">Transmembrane</keyword>
<proteinExistence type="predicted"/>
<protein>
    <recommendedName>
        <fullName evidence="4">Adenylosuccinate synthetase</fullName>
    </recommendedName>
</protein>
<evidence type="ECO:0000313" key="3">
    <source>
        <dbReference type="Proteomes" id="UP000295438"/>
    </source>
</evidence>
<feature type="transmembrane region" description="Helical" evidence="1">
    <location>
        <begin position="48"/>
        <end position="65"/>
    </location>
</feature>
<accession>A0A4R5UWN3</accession>
<sequence>MPIKQKTQEIAKYLLSLFFFLPLLAHSQNQPGIPKPSGPVDLNDTSDLVIYIIIPAIILILFLVFRKRIFKIKEEKQEEREEKGN</sequence>
<dbReference type="Proteomes" id="UP000295438">
    <property type="component" value="Unassembled WGS sequence"/>
</dbReference>
<gene>
    <name evidence="2" type="ORF">E1898_13010</name>
</gene>
<evidence type="ECO:0000313" key="2">
    <source>
        <dbReference type="EMBL" id="TDK43515.1"/>
    </source>
</evidence>
<dbReference type="RefSeq" id="WP_133391202.1">
    <property type="nucleotide sequence ID" value="NZ_SMUW01000035.1"/>
</dbReference>
<keyword evidence="1" id="KW-1133">Transmembrane helix</keyword>
<dbReference type="EMBL" id="SMUW01000035">
    <property type="protein sequence ID" value="TDK43515.1"/>
    <property type="molecule type" value="Genomic_DNA"/>
</dbReference>
<keyword evidence="3" id="KW-1185">Reference proteome</keyword>
<comment type="caution">
    <text evidence="2">The sequence shown here is derived from an EMBL/GenBank/DDBJ whole genome shotgun (WGS) entry which is preliminary data.</text>
</comment>
<evidence type="ECO:0008006" key="4">
    <source>
        <dbReference type="Google" id="ProtNLM"/>
    </source>
</evidence>